<evidence type="ECO:0000313" key="2">
    <source>
        <dbReference type="EMBL" id="PQJ12701.1"/>
    </source>
</evidence>
<protein>
    <submittedName>
        <fullName evidence="2">Uncharacterized protein</fullName>
    </submittedName>
</protein>
<keyword evidence="3" id="KW-1185">Reference proteome</keyword>
<organism evidence="2 3">
    <name type="scientific">Flavipsychrobacter stenotrophus</name>
    <dbReference type="NCBI Taxonomy" id="2077091"/>
    <lineage>
        <taxon>Bacteria</taxon>
        <taxon>Pseudomonadati</taxon>
        <taxon>Bacteroidota</taxon>
        <taxon>Chitinophagia</taxon>
        <taxon>Chitinophagales</taxon>
        <taxon>Chitinophagaceae</taxon>
        <taxon>Flavipsychrobacter</taxon>
    </lineage>
</organism>
<dbReference type="AlphaFoldDB" id="A0A2S7T1F8"/>
<dbReference type="EMBL" id="PPSL01000001">
    <property type="protein sequence ID" value="PQJ12701.1"/>
    <property type="molecule type" value="Genomic_DNA"/>
</dbReference>
<feature type="signal peptide" evidence="1">
    <location>
        <begin position="1"/>
        <end position="25"/>
    </location>
</feature>
<sequence length="303" mass="34133">MNKLFFTRIAFAILLLSHVTSSSFAADQRTTLKRGIFSKQLTVKAVSKGGHSGNCMKLSITNTTANNLSVTIDPALIFVPEDTAYQNLVTLGSEIIAIAPSATVDIDLRSFCGKSYALSPRKNLNYKFWRQGDSTMVRTLGYIKTNNFSNHLAQSAVWMFTNGHCLSTVYDHSQPSASENLIKYIADLKKYKIPTIFTELEQNNRPDQPAILQNGATKLFVPIKWNNENVRHMRVTILKENGDVYRKIDGHEEINKDGHTVWVEFNSVNDMKGNYFIELKDESSRVWASKQVTIGYDPCSMSM</sequence>
<proteinExistence type="predicted"/>
<dbReference type="Proteomes" id="UP000239872">
    <property type="component" value="Unassembled WGS sequence"/>
</dbReference>
<keyword evidence="1" id="KW-0732">Signal</keyword>
<dbReference type="OrthoDB" id="661899at2"/>
<reference evidence="2 3" key="1">
    <citation type="submission" date="2018-01" db="EMBL/GenBank/DDBJ databases">
        <title>A novel member of the phylum Bacteroidetes isolated from glacier ice.</title>
        <authorList>
            <person name="Liu Q."/>
            <person name="Xin Y.-H."/>
        </authorList>
    </citation>
    <scope>NUCLEOTIDE SEQUENCE [LARGE SCALE GENOMIC DNA]</scope>
    <source>
        <strain evidence="2 3">RB1R16</strain>
    </source>
</reference>
<accession>A0A2S7T1F8</accession>
<comment type="caution">
    <text evidence="2">The sequence shown here is derived from an EMBL/GenBank/DDBJ whole genome shotgun (WGS) entry which is preliminary data.</text>
</comment>
<name>A0A2S7T1F8_9BACT</name>
<gene>
    <name evidence="2" type="ORF">CJD36_002855</name>
</gene>
<evidence type="ECO:0000256" key="1">
    <source>
        <dbReference type="SAM" id="SignalP"/>
    </source>
</evidence>
<feature type="chain" id="PRO_5015422832" evidence="1">
    <location>
        <begin position="26"/>
        <end position="303"/>
    </location>
</feature>
<dbReference type="RefSeq" id="WP_105037584.1">
    <property type="nucleotide sequence ID" value="NZ_PPSL01000001.1"/>
</dbReference>
<evidence type="ECO:0000313" key="3">
    <source>
        <dbReference type="Proteomes" id="UP000239872"/>
    </source>
</evidence>